<dbReference type="InterPro" id="IPR000639">
    <property type="entry name" value="Epox_hydrolase-like"/>
</dbReference>
<dbReference type="EMBL" id="JABXIY010000060">
    <property type="protein sequence ID" value="NVK99216.1"/>
    <property type="molecule type" value="Genomic_DNA"/>
</dbReference>
<sequence>MSMQTETIDLNGNPFFLRRWGDPALPPLLMLHGFPEYGGAWADLAPHLAHRFHCIAPDQRGYGQSWAPEGVAHYATSHLVADMAALVGTLGTPLTVLGHDWGAAVAYGLAMFRPELVDRLIIANGVHPVPFQRAMAAGGAQSAASQYMNALRAPEATEHFAANDYKALTDFFTRHMGGHDWLSPARLAEYKAEWARPGRLDAMLNWYRASPLVIAAPGQPRTDLPDLPLDRLRVRCPHLLLWGPDDRALLPEATEGLEDFAPDLTRITIPGTDHWLCHQAPDRVAAAILDWMPQPETAR</sequence>
<dbReference type="InterPro" id="IPR029058">
    <property type="entry name" value="AB_hydrolase_fold"/>
</dbReference>
<dbReference type="InterPro" id="IPR000073">
    <property type="entry name" value="AB_hydrolase_1"/>
</dbReference>
<dbReference type="Pfam" id="PF00561">
    <property type="entry name" value="Abhydrolase_1"/>
    <property type="match status" value="1"/>
</dbReference>
<evidence type="ECO:0000313" key="4">
    <source>
        <dbReference type="Proteomes" id="UP000565723"/>
    </source>
</evidence>
<dbReference type="SUPFAM" id="SSF53474">
    <property type="entry name" value="alpha/beta-Hydrolases"/>
    <property type="match status" value="1"/>
</dbReference>
<dbReference type="AlphaFoldDB" id="A0A850LMH3"/>
<comment type="caution">
    <text evidence="3">The sequence shown here is derived from an EMBL/GenBank/DDBJ whole genome shotgun (WGS) entry which is preliminary data.</text>
</comment>
<evidence type="ECO:0000259" key="2">
    <source>
        <dbReference type="Pfam" id="PF00561"/>
    </source>
</evidence>
<evidence type="ECO:0000256" key="1">
    <source>
        <dbReference type="ARBA" id="ARBA00022801"/>
    </source>
</evidence>
<feature type="domain" description="AB hydrolase-1" evidence="2">
    <location>
        <begin position="26"/>
        <end position="280"/>
    </location>
</feature>
<dbReference type="RefSeq" id="WP_011046999.1">
    <property type="nucleotide sequence ID" value="NZ_CP076685.1"/>
</dbReference>
<name>A0A850LMH3_9RHOB</name>
<evidence type="ECO:0000313" key="3">
    <source>
        <dbReference type="EMBL" id="NVK99216.1"/>
    </source>
</evidence>
<gene>
    <name evidence="3" type="ORF">HW564_20015</name>
</gene>
<dbReference type="PRINTS" id="PR00111">
    <property type="entry name" value="ABHYDROLASE"/>
</dbReference>
<dbReference type="PANTHER" id="PTHR43329">
    <property type="entry name" value="EPOXIDE HYDROLASE"/>
    <property type="match status" value="1"/>
</dbReference>
<proteinExistence type="predicted"/>
<protein>
    <submittedName>
        <fullName evidence="3">Alpha/beta hydrolase</fullName>
    </submittedName>
</protein>
<dbReference type="Proteomes" id="UP000565723">
    <property type="component" value="Unassembled WGS sequence"/>
</dbReference>
<dbReference type="GO" id="GO:0016787">
    <property type="term" value="F:hydrolase activity"/>
    <property type="evidence" value="ECO:0007669"/>
    <property type="project" value="UniProtKB-KW"/>
</dbReference>
<dbReference type="OMA" id="YRWMVRS"/>
<dbReference type="PRINTS" id="PR00412">
    <property type="entry name" value="EPOXHYDRLASE"/>
</dbReference>
<organism evidence="3 4">
    <name type="scientific">Ruegeria pomeroyi</name>
    <dbReference type="NCBI Taxonomy" id="89184"/>
    <lineage>
        <taxon>Bacteria</taxon>
        <taxon>Pseudomonadati</taxon>
        <taxon>Pseudomonadota</taxon>
        <taxon>Alphaproteobacteria</taxon>
        <taxon>Rhodobacterales</taxon>
        <taxon>Roseobacteraceae</taxon>
        <taxon>Ruegeria</taxon>
    </lineage>
</organism>
<accession>A0A850LMH3</accession>
<dbReference type="Gene3D" id="3.40.50.1820">
    <property type="entry name" value="alpha/beta hydrolase"/>
    <property type="match status" value="1"/>
</dbReference>
<keyword evidence="1 3" id="KW-0378">Hydrolase</keyword>
<reference evidence="3 4" key="1">
    <citation type="journal article" date="2020" name="Proc. Natl. Acad. Sci. U.S.A.">
        <title>Ecological drivers of bacterial community assembly in synthetic phycospheres.</title>
        <authorList>
            <person name="Fu H."/>
            <person name="Uchimiya M."/>
            <person name="Gore J."/>
            <person name="Moran M.A."/>
        </authorList>
    </citation>
    <scope>NUCLEOTIDE SEQUENCE [LARGE SCALE GENOMIC DNA]</scope>
    <source>
        <strain evidence="3">HF-Din03</strain>
    </source>
</reference>